<evidence type="ECO:0000313" key="2">
    <source>
        <dbReference type="EMBL" id="KAK7101391.1"/>
    </source>
</evidence>
<dbReference type="EMBL" id="JBAMIC010000010">
    <property type="protein sequence ID" value="KAK7101391.1"/>
    <property type="molecule type" value="Genomic_DNA"/>
</dbReference>
<gene>
    <name evidence="2" type="ORF">V1264_019778</name>
</gene>
<name>A0AAN9BA56_9CAEN</name>
<protein>
    <submittedName>
        <fullName evidence="2">Uncharacterized protein</fullName>
    </submittedName>
</protein>
<reference evidence="2 3" key="1">
    <citation type="submission" date="2024-02" db="EMBL/GenBank/DDBJ databases">
        <title>Chromosome-scale genome assembly of the rough periwinkle Littorina saxatilis.</title>
        <authorList>
            <person name="De Jode A."/>
            <person name="Faria R."/>
            <person name="Formenti G."/>
            <person name="Sims Y."/>
            <person name="Smith T.P."/>
            <person name="Tracey A."/>
            <person name="Wood J.M.D."/>
            <person name="Zagrodzka Z.B."/>
            <person name="Johannesson K."/>
            <person name="Butlin R.K."/>
            <person name="Leder E.H."/>
        </authorList>
    </citation>
    <scope>NUCLEOTIDE SEQUENCE [LARGE SCALE GENOMIC DNA]</scope>
    <source>
        <strain evidence="2">Snail1</strain>
        <tissue evidence="2">Muscle</tissue>
    </source>
</reference>
<evidence type="ECO:0000256" key="1">
    <source>
        <dbReference type="SAM" id="MobiDB-lite"/>
    </source>
</evidence>
<feature type="compositionally biased region" description="Basic and acidic residues" evidence="1">
    <location>
        <begin position="82"/>
        <end position="94"/>
    </location>
</feature>
<accession>A0AAN9BA56</accession>
<keyword evidence="3" id="KW-1185">Reference proteome</keyword>
<dbReference type="Proteomes" id="UP001374579">
    <property type="component" value="Unassembled WGS sequence"/>
</dbReference>
<dbReference type="AlphaFoldDB" id="A0AAN9BA56"/>
<organism evidence="2 3">
    <name type="scientific">Littorina saxatilis</name>
    <dbReference type="NCBI Taxonomy" id="31220"/>
    <lineage>
        <taxon>Eukaryota</taxon>
        <taxon>Metazoa</taxon>
        <taxon>Spiralia</taxon>
        <taxon>Lophotrochozoa</taxon>
        <taxon>Mollusca</taxon>
        <taxon>Gastropoda</taxon>
        <taxon>Caenogastropoda</taxon>
        <taxon>Littorinimorpha</taxon>
        <taxon>Littorinoidea</taxon>
        <taxon>Littorinidae</taxon>
        <taxon>Littorina</taxon>
    </lineage>
</organism>
<evidence type="ECO:0000313" key="3">
    <source>
        <dbReference type="Proteomes" id="UP001374579"/>
    </source>
</evidence>
<proteinExistence type="predicted"/>
<feature type="region of interest" description="Disordered" evidence="1">
    <location>
        <begin position="64"/>
        <end position="125"/>
    </location>
</feature>
<sequence>MSDLRDLARASDAFNEYLTPMNVYDGLGNRNIEENPYNALANQNSTYEGLSSNRNENRIYESLVANGGQSEDYEIPDTTGSNKERVTEVNRDSDEYYNQASSKMTGNSSLSQDVPSSMVSEYQNG</sequence>
<comment type="caution">
    <text evidence="2">The sequence shown here is derived from an EMBL/GenBank/DDBJ whole genome shotgun (WGS) entry which is preliminary data.</text>
</comment>
<feature type="compositionally biased region" description="Polar residues" evidence="1">
    <location>
        <begin position="96"/>
        <end position="125"/>
    </location>
</feature>